<evidence type="ECO:0000313" key="2">
    <source>
        <dbReference type="Proteomes" id="UP000011668"/>
    </source>
</evidence>
<gene>
    <name evidence="1" type="ORF">AG1IA_07176</name>
</gene>
<dbReference type="EMBL" id="AFRT01002047">
    <property type="protein sequence ID" value="ELU38793.1"/>
    <property type="molecule type" value="Genomic_DNA"/>
</dbReference>
<accession>L8WPV6</accession>
<keyword evidence="2" id="KW-1185">Reference proteome</keyword>
<organism evidence="1 2">
    <name type="scientific">Thanatephorus cucumeris (strain AG1-IA)</name>
    <name type="common">Rice sheath blight fungus</name>
    <name type="synonym">Rhizoctonia solani</name>
    <dbReference type="NCBI Taxonomy" id="983506"/>
    <lineage>
        <taxon>Eukaryota</taxon>
        <taxon>Fungi</taxon>
        <taxon>Dikarya</taxon>
        <taxon>Basidiomycota</taxon>
        <taxon>Agaricomycotina</taxon>
        <taxon>Agaricomycetes</taxon>
        <taxon>Cantharellales</taxon>
        <taxon>Ceratobasidiaceae</taxon>
        <taxon>Rhizoctonia</taxon>
        <taxon>Rhizoctonia solani AG-1</taxon>
    </lineage>
</organism>
<reference evidence="1 2" key="1">
    <citation type="journal article" date="2013" name="Nat. Commun.">
        <title>The evolution and pathogenic mechanisms of the rice sheath blight pathogen.</title>
        <authorList>
            <person name="Zheng A."/>
            <person name="Lin R."/>
            <person name="Xu L."/>
            <person name="Qin P."/>
            <person name="Tang C."/>
            <person name="Ai P."/>
            <person name="Zhang D."/>
            <person name="Liu Y."/>
            <person name="Sun Z."/>
            <person name="Feng H."/>
            <person name="Wang Y."/>
            <person name="Chen Y."/>
            <person name="Liang X."/>
            <person name="Fu R."/>
            <person name="Li Q."/>
            <person name="Zhang J."/>
            <person name="Yu X."/>
            <person name="Xie Z."/>
            <person name="Ding L."/>
            <person name="Guan P."/>
            <person name="Tang J."/>
            <person name="Liang Y."/>
            <person name="Wang S."/>
            <person name="Deng Q."/>
            <person name="Li S."/>
            <person name="Zhu J."/>
            <person name="Wang L."/>
            <person name="Liu H."/>
            <person name="Li P."/>
        </authorList>
    </citation>
    <scope>NUCLEOTIDE SEQUENCE [LARGE SCALE GENOMIC DNA]</scope>
    <source>
        <strain evidence="2">AG-1 IA</strain>
    </source>
</reference>
<sequence>MQDARQANSFFSTLFTTSEVSQTPNHSSRPRPQIEWINPTNTSLVPVRPSNLLEDYTCMTRVTISLILRNIIRAIACIPVTQRMSYVSSIELYTFDGQQCYDGVAGPSTAHILSRNGLALPMDRGMLATVVVQYRSSDARERVLTRAKPTPPQNVCGDLLLAYGVDQRPNSVNTLYNYRWRTIMGQSNIQLAPLDQSLQVSQYFILQFLIFVYVLPHVLTAETPEKKSLDPLVRVSHRRHPAGSVRVIVLWELGPDSQRITISRDYAGTTPQHEFRRTQVNYSRRGERTPTGSGFSCKAFSNPTLRLQNVASNPVMCTPRIWGRNRSWLGTPYFAAPGRYVDEIPGARSLSKTLIESYSLEPKRSFFLSEDVLQTSSYGEETHNAGVRLFTGQPDPGLNLRLGVSEIPPLTGRPASDDPQQHFATTRTNKCVIMEGNIGGARTWYALEVQDVLFAHFDLSLS</sequence>
<dbReference type="HOGENOM" id="CLU_592087_0_0_1"/>
<dbReference type="AlphaFoldDB" id="L8WPV6"/>
<evidence type="ECO:0000313" key="1">
    <source>
        <dbReference type="EMBL" id="ELU38793.1"/>
    </source>
</evidence>
<dbReference type="Proteomes" id="UP000011668">
    <property type="component" value="Unassembled WGS sequence"/>
</dbReference>
<comment type="caution">
    <text evidence="1">The sequence shown here is derived from an EMBL/GenBank/DDBJ whole genome shotgun (WGS) entry which is preliminary data.</text>
</comment>
<proteinExistence type="predicted"/>
<protein>
    <submittedName>
        <fullName evidence="1">Uncharacterized protein</fullName>
    </submittedName>
</protein>
<name>L8WPV6_THACA</name>